<dbReference type="GO" id="GO:0016989">
    <property type="term" value="F:sigma factor antagonist activity"/>
    <property type="evidence" value="ECO:0007669"/>
    <property type="project" value="TreeGrafter"/>
</dbReference>
<dbReference type="FunFam" id="2.60.120.1440:FF:000001">
    <property type="entry name" value="Putative anti-sigma factor"/>
    <property type="match status" value="1"/>
</dbReference>
<organism evidence="4 5">
    <name type="scientific">Chitinophaga filiformis</name>
    <name type="common">Myxococcus filiformis</name>
    <name type="synonym">Flexibacter filiformis</name>
    <dbReference type="NCBI Taxonomy" id="104663"/>
    <lineage>
        <taxon>Bacteria</taxon>
        <taxon>Pseudomonadati</taxon>
        <taxon>Bacteroidota</taxon>
        <taxon>Chitinophagia</taxon>
        <taxon>Chitinophagales</taxon>
        <taxon>Chitinophagaceae</taxon>
        <taxon>Chitinophaga</taxon>
    </lineage>
</organism>
<dbReference type="InterPro" id="IPR012373">
    <property type="entry name" value="Ferrdict_sens_TM"/>
</dbReference>
<dbReference type="Pfam" id="PF04773">
    <property type="entry name" value="FecR"/>
    <property type="match status" value="1"/>
</dbReference>
<protein>
    <submittedName>
        <fullName evidence="4">FecR protein</fullName>
    </submittedName>
</protein>
<name>A0A1G7NL26_CHIFI</name>
<dbReference type="STRING" id="104663.SAMN04488121_102842"/>
<sequence>MNISEAIIHVTKLAEGKTVTAEETAEFRQWFLGEASEEELQQLASAHEAVLMEVQEPVYDNKEIVNNIYSRLTAYYQAEVSAMAESNRQEATISRIRKRNYWWAAAASLLVIGGSAIWLMRTQQPKPAVIAESAVLEPGGNKAILTLANGRQIILDKQANGNIAVPGGITIIKADSGAIAYMRTGDNVQYHTLSTPRGGQFQLTLPDGSKVWLNSASSIRYPTAFTGSERKVEMTGEGYFEVAPDAAKPFTVKAGRLDVHVLGTGFNIMAYADENAIRTTLVSGSVKVTAGDATTVLTPGVQASLTPEGQTFKTSRPDLSEVLAWKNGQFRFNRTGIKNIMRQVARWYDVDIRYEGNVDNIEFQGILSRKVTAKALLETLEATGEVHFRIEGDHISVIPGPKK</sequence>
<dbReference type="AlphaFoldDB" id="A0A1G7NL26"/>
<dbReference type="Gene3D" id="2.60.120.1440">
    <property type="match status" value="1"/>
</dbReference>
<reference evidence="4 5" key="1">
    <citation type="submission" date="2016-10" db="EMBL/GenBank/DDBJ databases">
        <authorList>
            <person name="de Groot N.N."/>
        </authorList>
    </citation>
    <scope>NUCLEOTIDE SEQUENCE [LARGE SCALE GENOMIC DNA]</scope>
    <source>
        <strain evidence="4 5">DSM 527</strain>
    </source>
</reference>
<keyword evidence="1" id="KW-1133">Transmembrane helix</keyword>
<dbReference type="RefSeq" id="WP_176842235.1">
    <property type="nucleotide sequence ID" value="NZ_FNBN01000002.1"/>
</dbReference>
<dbReference type="Gene3D" id="3.55.50.30">
    <property type="match status" value="1"/>
</dbReference>
<feature type="transmembrane region" description="Helical" evidence="1">
    <location>
        <begin position="101"/>
        <end position="120"/>
    </location>
</feature>
<evidence type="ECO:0000313" key="4">
    <source>
        <dbReference type="EMBL" id="SDF74617.1"/>
    </source>
</evidence>
<evidence type="ECO:0000259" key="2">
    <source>
        <dbReference type="Pfam" id="PF04773"/>
    </source>
</evidence>
<feature type="domain" description="FecR protein" evidence="2">
    <location>
        <begin position="192"/>
        <end position="287"/>
    </location>
</feature>
<proteinExistence type="predicted"/>
<dbReference type="PANTHER" id="PTHR30273">
    <property type="entry name" value="PERIPLASMIC SIGNAL SENSOR AND SIGMA FACTOR ACTIVATOR FECR-RELATED"/>
    <property type="match status" value="1"/>
</dbReference>
<dbReference type="InterPro" id="IPR006860">
    <property type="entry name" value="FecR"/>
</dbReference>
<evidence type="ECO:0000259" key="3">
    <source>
        <dbReference type="Pfam" id="PF16344"/>
    </source>
</evidence>
<feature type="domain" description="Protein FecR C-terminal" evidence="3">
    <location>
        <begin position="330"/>
        <end position="396"/>
    </location>
</feature>
<evidence type="ECO:0000256" key="1">
    <source>
        <dbReference type="SAM" id="Phobius"/>
    </source>
</evidence>
<accession>A0A1G7NL26</accession>
<gene>
    <name evidence="4" type="ORF">SAMN04488121_102842</name>
</gene>
<keyword evidence="1" id="KW-0472">Membrane</keyword>
<dbReference type="PANTHER" id="PTHR30273:SF2">
    <property type="entry name" value="PROTEIN FECR"/>
    <property type="match status" value="1"/>
</dbReference>
<dbReference type="EMBL" id="FNBN01000002">
    <property type="protein sequence ID" value="SDF74617.1"/>
    <property type="molecule type" value="Genomic_DNA"/>
</dbReference>
<dbReference type="InterPro" id="IPR032508">
    <property type="entry name" value="FecR_C"/>
</dbReference>
<dbReference type="Proteomes" id="UP000199045">
    <property type="component" value="Unassembled WGS sequence"/>
</dbReference>
<dbReference type="Pfam" id="PF16344">
    <property type="entry name" value="FecR_C"/>
    <property type="match status" value="1"/>
</dbReference>
<keyword evidence="1" id="KW-0812">Transmembrane</keyword>
<evidence type="ECO:0000313" key="5">
    <source>
        <dbReference type="Proteomes" id="UP000199045"/>
    </source>
</evidence>